<dbReference type="Pfam" id="PF20174">
    <property type="entry name" value="DUF6540"/>
    <property type="match status" value="1"/>
</dbReference>
<gene>
    <name evidence="2" type="ORF">BXZ70DRAFT_1011672</name>
</gene>
<dbReference type="InterPro" id="IPR046670">
    <property type="entry name" value="DUF6540"/>
</dbReference>
<evidence type="ECO:0000313" key="3">
    <source>
        <dbReference type="Proteomes" id="UP000813824"/>
    </source>
</evidence>
<comment type="caution">
    <text evidence="2">The sequence shown here is derived from an EMBL/GenBank/DDBJ whole genome shotgun (WGS) entry which is preliminary data.</text>
</comment>
<name>A0A8K0XL90_9AGAR</name>
<proteinExistence type="predicted"/>
<dbReference type="OrthoDB" id="3235294at2759"/>
<feature type="signal peptide" evidence="1">
    <location>
        <begin position="1"/>
        <end position="25"/>
    </location>
</feature>
<feature type="chain" id="PRO_5035458739" evidence="1">
    <location>
        <begin position="26"/>
        <end position="216"/>
    </location>
</feature>
<reference evidence="2" key="1">
    <citation type="journal article" date="2021" name="New Phytol.">
        <title>Evolutionary innovations through gain and loss of genes in the ectomycorrhizal Boletales.</title>
        <authorList>
            <person name="Wu G."/>
            <person name="Miyauchi S."/>
            <person name="Morin E."/>
            <person name="Kuo A."/>
            <person name="Drula E."/>
            <person name="Varga T."/>
            <person name="Kohler A."/>
            <person name="Feng B."/>
            <person name="Cao Y."/>
            <person name="Lipzen A."/>
            <person name="Daum C."/>
            <person name="Hundley H."/>
            <person name="Pangilinan J."/>
            <person name="Johnson J."/>
            <person name="Barry K."/>
            <person name="LaButti K."/>
            <person name="Ng V."/>
            <person name="Ahrendt S."/>
            <person name="Min B."/>
            <person name="Choi I.G."/>
            <person name="Park H."/>
            <person name="Plett J.M."/>
            <person name="Magnuson J."/>
            <person name="Spatafora J.W."/>
            <person name="Nagy L.G."/>
            <person name="Henrissat B."/>
            <person name="Grigoriev I.V."/>
            <person name="Yang Z.L."/>
            <person name="Xu J."/>
            <person name="Martin F.M."/>
        </authorList>
    </citation>
    <scope>NUCLEOTIDE SEQUENCE</scope>
    <source>
        <strain evidence="2">KKN 215</strain>
    </source>
</reference>
<dbReference type="Proteomes" id="UP000813824">
    <property type="component" value="Unassembled WGS sequence"/>
</dbReference>
<protein>
    <submittedName>
        <fullName evidence="2">Uncharacterized protein</fullName>
    </submittedName>
</protein>
<evidence type="ECO:0000313" key="2">
    <source>
        <dbReference type="EMBL" id="KAH8087204.1"/>
    </source>
</evidence>
<keyword evidence="1" id="KW-0732">Signal</keyword>
<keyword evidence="3" id="KW-1185">Reference proteome</keyword>
<accession>A0A8K0XL90</accession>
<evidence type="ECO:0000256" key="1">
    <source>
        <dbReference type="SAM" id="SignalP"/>
    </source>
</evidence>
<dbReference type="EMBL" id="JAEVFJ010000041">
    <property type="protein sequence ID" value="KAH8087204.1"/>
    <property type="molecule type" value="Genomic_DNA"/>
</dbReference>
<sequence length="216" mass="24069">MFHKAKHHMLATELWEVLWIGSGGALDVLGTFVQQLVCVSSGDQSSPLFRASMGARRNLVINPFGDRYPDDDSAKLVMVQADGLEYAANGSDRHVLVYWLNGTDNHGERYMQLVHLTGGPGNYSFFSTSVQRQPPQTVTLYELGTFTRAQRDQIIALARAVRFDKRSYVNNCQTWLRDVLEAMVNADLISRALLEEIDAGIPLKTRVPELPADTSA</sequence>
<organism evidence="2 3">
    <name type="scientific">Cristinia sonorae</name>
    <dbReference type="NCBI Taxonomy" id="1940300"/>
    <lineage>
        <taxon>Eukaryota</taxon>
        <taxon>Fungi</taxon>
        <taxon>Dikarya</taxon>
        <taxon>Basidiomycota</taxon>
        <taxon>Agaricomycotina</taxon>
        <taxon>Agaricomycetes</taxon>
        <taxon>Agaricomycetidae</taxon>
        <taxon>Agaricales</taxon>
        <taxon>Pleurotineae</taxon>
        <taxon>Stephanosporaceae</taxon>
        <taxon>Cristinia</taxon>
    </lineage>
</organism>
<dbReference type="AlphaFoldDB" id="A0A8K0XL90"/>